<dbReference type="Proteomes" id="UP000747110">
    <property type="component" value="Unassembled WGS sequence"/>
</dbReference>
<dbReference type="EMBL" id="BNCP01000031">
    <property type="protein sequence ID" value="GIL84970.1"/>
    <property type="molecule type" value="Genomic_DNA"/>
</dbReference>
<dbReference type="PANTHER" id="PTHR33281">
    <property type="entry name" value="UPF0187 PROTEIN YNEE"/>
    <property type="match status" value="1"/>
</dbReference>
<name>A0A8J4CKI8_9CHLO</name>
<evidence type="ECO:0000313" key="10">
    <source>
        <dbReference type="EMBL" id="GIL84970.1"/>
    </source>
</evidence>
<feature type="compositionally biased region" description="Low complexity" evidence="8">
    <location>
        <begin position="559"/>
        <end position="568"/>
    </location>
</feature>
<accession>A0A8J4CKI8</accession>
<comment type="caution">
    <text evidence="10">The sequence shown here is derived from an EMBL/GenBank/DDBJ whole genome shotgun (WGS) entry which is preliminary data.</text>
</comment>
<dbReference type="AlphaFoldDB" id="A0A8J4CKI8"/>
<feature type="compositionally biased region" description="Basic and acidic residues" evidence="8">
    <location>
        <begin position="625"/>
        <end position="638"/>
    </location>
</feature>
<dbReference type="GO" id="GO:0005254">
    <property type="term" value="F:chloride channel activity"/>
    <property type="evidence" value="ECO:0007669"/>
    <property type="project" value="InterPro"/>
</dbReference>
<keyword evidence="5 9" id="KW-1133">Transmembrane helix</keyword>
<feature type="compositionally biased region" description="Gly residues" evidence="8">
    <location>
        <begin position="699"/>
        <end position="718"/>
    </location>
</feature>
<keyword evidence="6" id="KW-0406">Ion transport</keyword>
<evidence type="ECO:0000256" key="9">
    <source>
        <dbReference type="SAM" id="Phobius"/>
    </source>
</evidence>
<feature type="transmembrane region" description="Helical" evidence="9">
    <location>
        <begin position="128"/>
        <end position="145"/>
    </location>
</feature>
<keyword evidence="11" id="KW-1185">Reference proteome</keyword>
<dbReference type="Pfam" id="PF25539">
    <property type="entry name" value="Bestrophin_2"/>
    <property type="match status" value="1"/>
</dbReference>
<reference evidence="10" key="1">
    <citation type="journal article" date="2021" name="Proc. Natl. Acad. Sci. U.S.A.">
        <title>Three genomes in the algal genus Volvox reveal the fate of a haploid sex-determining region after a transition to homothallism.</title>
        <authorList>
            <person name="Yamamoto K."/>
            <person name="Hamaji T."/>
            <person name="Kawai-Toyooka H."/>
            <person name="Matsuzaki R."/>
            <person name="Takahashi F."/>
            <person name="Nishimura Y."/>
            <person name="Kawachi M."/>
            <person name="Noguchi H."/>
            <person name="Minakuchi Y."/>
            <person name="Umen J.G."/>
            <person name="Toyoda A."/>
            <person name="Nozaki H."/>
        </authorList>
    </citation>
    <scope>NUCLEOTIDE SEQUENCE</scope>
    <source>
        <strain evidence="10">NIES-3786</strain>
    </source>
</reference>
<sequence length="742" mass="80192">MALKPGPSVPIDPETCRDGRDLENGRDLEVQPLVQHFSYDPNSRWHRFKQAIIEPPKSTVSIYADIPFNHAEWKRHRNAAWRHRPQPILFMRVAGGFWWQLTYTFIVSVCVGIYHHRVKDVTAASSKLSVPFNLTTFALSLLLVFRTNSSYSRWWEARTVWGAVVNLSRNFGRQSMLWLPPKQARVAVRWMMAAPFLLKCHLRFNASVRENVSHILMPKELDWVLGWTHRPNAAAHVLATAVTEGRLDTNREKLLMELVDTYIDCVGKCERIFKTPIPAAYTRHTSRYLMIYLTACPLVLWPSLGWWTLIAAVLITFLLLGTENIGVQIEEPFRVLPLDDMCRGIEATLREMERQHNRLGQQFDSWAVDPAGLSRASSESSLDSFIDGPADGPSEPAALDRFHHIPPPARLAAAAQALLLRRPSFQSGAGTPSAAAATAATTGSVDISGRFTTASSGELLAMQHQQHQHNLFSMPAHGFGAGGGAGSSRISGLLHHVMHPLGGGGGSASSGGAGAATGGAAGLFRNRSGSAPAAAAAAVGFSDSGELYPEYGGSGSGEGLTNHSPHASHYPHHVHHRHRNLPQHPADVPSTALTAAVATAVGPVAPPGPSVLSPSGSSRFARVSFERAPARRSDDEGRIGTAATPFARRSQQRQGELGQGHECREPPPAPAPPSLFQHPQPEQVKEEGARDDTLHIRTSGGGGENGKSGDHGGPGDGSGSALPAQGDVVSERERNPDAMVKR</sequence>
<protein>
    <submittedName>
        <fullName evidence="10">Uncharacterized protein</fullName>
    </submittedName>
</protein>
<evidence type="ECO:0000313" key="11">
    <source>
        <dbReference type="Proteomes" id="UP000747110"/>
    </source>
</evidence>
<dbReference type="InterPro" id="IPR044669">
    <property type="entry name" value="YneE/VCCN1/2-like"/>
</dbReference>
<evidence type="ECO:0000256" key="8">
    <source>
        <dbReference type="SAM" id="MobiDB-lite"/>
    </source>
</evidence>
<evidence type="ECO:0000256" key="2">
    <source>
        <dbReference type="ARBA" id="ARBA00022448"/>
    </source>
</evidence>
<keyword evidence="3" id="KW-1003">Cell membrane</keyword>
<proteinExistence type="predicted"/>
<evidence type="ECO:0000256" key="1">
    <source>
        <dbReference type="ARBA" id="ARBA00004651"/>
    </source>
</evidence>
<organism evidence="10 11">
    <name type="scientific">Volvox reticuliferus</name>
    <dbReference type="NCBI Taxonomy" id="1737510"/>
    <lineage>
        <taxon>Eukaryota</taxon>
        <taxon>Viridiplantae</taxon>
        <taxon>Chlorophyta</taxon>
        <taxon>core chlorophytes</taxon>
        <taxon>Chlorophyceae</taxon>
        <taxon>CS clade</taxon>
        <taxon>Chlamydomonadales</taxon>
        <taxon>Volvocaceae</taxon>
        <taxon>Volvox</taxon>
    </lineage>
</organism>
<evidence type="ECO:0000256" key="3">
    <source>
        <dbReference type="ARBA" id="ARBA00022475"/>
    </source>
</evidence>
<feature type="transmembrane region" description="Helical" evidence="9">
    <location>
        <begin position="97"/>
        <end position="116"/>
    </location>
</feature>
<comment type="subcellular location">
    <subcellularLocation>
        <location evidence="1">Cell membrane</location>
        <topology evidence="1">Multi-pass membrane protein</topology>
    </subcellularLocation>
</comment>
<feature type="region of interest" description="Disordered" evidence="8">
    <location>
        <begin position="550"/>
        <end position="587"/>
    </location>
</feature>
<gene>
    <name evidence="10" type="ORF">Vretifemale_13611</name>
</gene>
<evidence type="ECO:0000256" key="6">
    <source>
        <dbReference type="ARBA" id="ARBA00023065"/>
    </source>
</evidence>
<dbReference type="PANTHER" id="PTHR33281:SF19">
    <property type="entry name" value="VOLTAGE-DEPENDENT ANION CHANNEL-FORMING PROTEIN YNEE"/>
    <property type="match status" value="1"/>
</dbReference>
<dbReference type="OrthoDB" id="506538at2759"/>
<evidence type="ECO:0000256" key="4">
    <source>
        <dbReference type="ARBA" id="ARBA00022692"/>
    </source>
</evidence>
<dbReference type="GO" id="GO:0005886">
    <property type="term" value="C:plasma membrane"/>
    <property type="evidence" value="ECO:0007669"/>
    <property type="project" value="UniProtKB-SubCell"/>
</dbReference>
<feature type="region of interest" description="Disordered" evidence="8">
    <location>
        <begin position="625"/>
        <end position="742"/>
    </location>
</feature>
<feature type="region of interest" description="Disordered" evidence="8">
    <location>
        <begin position="1"/>
        <end position="22"/>
    </location>
</feature>
<keyword evidence="4 9" id="KW-0812">Transmembrane</keyword>
<evidence type="ECO:0000256" key="5">
    <source>
        <dbReference type="ARBA" id="ARBA00022989"/>
    </source>
</evidence>
<keyword evidence="2" id="KW-0813">Transport</keyword>
<evidence type="ECO:0000256" key="7">
    <source>
        <dbReference type="ARBA" id="ARBA00023136"/>
    </source>
</evidence>
<feature type="transmembrane region" description="Helical" evidence="9">
    <location>
        <begin position="291"/>
        <end position="320"/>
    </location>
</feature>
<feature type="compositionally biased region" description="Basic and acidic residues" evidence="8">
    <location>
        <begin position="729"/>
        <end position="742"/>
    </location>
</feature>
<feature type="compositionally biased region" description="Basic and acidic residues" evidence="8">
    <location>
        <begin position="683"/>
        <end position="695"/>
    </location>
</feature>
<keyword evidence="7 9" id="KW-0472">Membrane</keyword>
<feature type="compositionally biased region" description="Basic residues" evidence="8">
    <location>
        <begin position="569"/>
        <end position="581"/>
    </location>
</feature>